<protein>
    <submittedName>
        <fullName evidence="1">Uncharacterized protein</fullName>
    </submittedName>
</protein>
<accession>A0ABS2MQ45</accession>
<sequence>MIVENQCENSRVITTNGKRKNQGKVAIVNDQLALCYTEGQDEKIVAYTPLSEIMKISCRVLPRYKIDF</sequence>
<proteinExistence type="predicted"/>
<organism evidence="1 2">
    <name type="scientific">Fusibacter tunisiensis</name>
    <dbReference type="NCBI Taxonomy" id="1008308"/>
    <lineage>
        <taxon>Bacteria</taxon>
        <taxon>Bacillati</taxon>
        <taxon>Bacillota</taxon>
        <taxon>Clostridia</taxon>
        <taxon>Eubacteriales</taxon>
        <taxon>Eubacteriales Family XII. Incertae Sedis</taxon>
        <taxon>Fusibacter</taxon>
    </lineage>
</organism>
<dbReference type="EMBL" id="JAFBDT010000005">
    <property type="protein sequence ID" value="MBM7561509.1"/>
    <property type="molecule type" value="Genomic_DNA"/>
</dbReference>
<dbReference type="RefSeq" id="WP_204663077.1">
    <property type="nucleotide sequence ID" value="NZ_JAFBDT010000005.1"/>
</dbReference>
<evidence type="ECO:0000313" key="1">
    <source>
        <dbReference type="EMBL" id="MBM7561509.1"/>
    </source>
</evidence>
<dbReference type="Proteomes" id="UP000767854">
    <property type="component" value="Unassembled WGS sequence"/>
</dbReference>
<evidence type="ECO:0000313" key="2">
    <source>
        <dbReference type="Proteomes" id="UP000767854"/>
    </source>
</evidence>
<comment type="caution">
    <text evidence="1">The sequence shown here is derived from an EMBL/GenBank/DDBJ whole genome shotgun (WGS) entry which is preliminary data.</text>
</comment>
<gene>
    <name evidence="1" type="ORF">JOC49_001029</name>
</gene>
<keyword evidence="2" id="KW-1185">Reference proteome</keyword>
<reference evidence="1 2" key="1">
    <citation type="submission" date="2021-01" db="EMBL/GenBank/DDBJ databases">
        <title>Genomic Encyclopedia of Type Strains, Phase IV (KMG-IV): sequencing the most valuable type-strain genomes for metagenomic binning, comparative biology and taxonomic classification.</title>
        <authorList>
            <person name="Goeker M."/>
        </authorList>
    </citation>
    <scope>NUCLEOTIDE SEQUENCE [LARGE SCALE GENOMIC DNA]</scope>
    <source>
        <strain evidence="1 2">DSM 24436</strain>
    </source>
</reference>
<name>A0ABS2MQ45_9FIRM</name>